<reference evidence="2" key="1">
    <citation type="submission" date="2020-06" db="EMBL/GenBank/DDBJ databases">
        <authorList>
            <consortium name="Plant Systems Biology data submission"/>
        </authorList>
    </citation>
    <scope>NUCLEOTIDE SEQUENCE</scope>
    <source>
        <strain evidence="2">D6</strain>
    </source>
</reference>
<proteinExistence type="predicted"/>
<evidence type="ECO:0000259" key="1">
    <source>
        <dbReference type="Pfam" id="PF00646"/>
    </source>
</evidence>
<comment type="caution">
    <text evidence="2">The sequence shown here is derived from an EMBL/GenBank/DDBJ whole genome shotgun (WGS) entry which is preliminary data.</text>
</comment>
<sequence>MKPPPHQQHQNVASDVPMATTIEEHTPLQGLTETLLPELRREVLQYLDAQDLAELSCVSKQLSKECEDDALPQYRTAVIRCPAPAKNNMSMAMGCYHSLHPLLGALLKIPTRQNQYASKFPVFEERFTRLQAQGICHLPKINAREAKPVANSLKLQQITHMDLSSDNNSNNNNNNSYPQVAPSIGRLMTQVVPNLQELDLSYNHVTTAVLADAARNCPKLERIHLQNGLAGGVASSTGIDWKNCHALKELLLDGTLLQASKREVTEMFQDADNVVACPLRYCMENLERVSLKGCRHYDRLPKNAVDVVSEPFTQLGLIKFVRNAPNLRWFRSDLTADNVKMLQQERPEVIFE</sequence>
<dbReference type="InterPro" id="IPR001810">
    <property type="entry name" value="F-box_dom"/>
</dbReference>
<dbReference type="InterPro" id="IPR036047">
    <property type="entry name" value="F-box-like_dom_sf"/>
</dbReference>
<accession>A0A9N8DU73</accession>
<dbReference type="Proteomes" id="UP001153069">
    <property type="component" value="Unassembled WGS sequence"/>
</dbReference>
<dbReference type="AlphaFoldDB" id="A0A9N8DU73"/>
<name>A0A9N8DU73_9STRA</name>
<dbReference type="EMBL" id="CAICTM010000277">
    <property type="protein sequence ID" value="CAB9506780.1"/>
    <property type="molecule type" value="Genomic_DNA"/>
</dbReference>
<organism evidence="2 3">
    <name type="scientific">Seminavis robusta</name>
    <dbReference type="NCBI Taxonomy" id="568900"/>
    <lineage>
        <taxon>Eukaryota</taxon>
        <taxon>Sar</taxon>
        <taxon>Stramenopiles</taxon>
        <taxon>Ochrophyta</taxon>
        <taxon>Bacillariophyta</taxon>
        <taxon>Bacillariophyceae</taxon>
        <taxon>Bacillariophycidae</taxon>
        <taxon>Naviculales</taxon>
        <taxon>Naviculaceae</taxon>
        <taxon>Seminavis</taxon>
    </lineage>
</organism>
<keyword evidence="3" id="KW-1185">Reference proteome</keyword>
<dbReference type="Gene3D" id="3.80.10.10">
    <property type="entry name" value="Ribonuclease Inhibitor"/>
    <property type="match status" value="1"/>
</dbReference>
<dbReference type="OrthoDB" id="44643at2759"/>
<gene>
    <name evidence="2" type="ORF">SEMRO_278_G106650.1</name>
</gene>
<evidence type="ECO:0000313" key="2">
    <source>
        <dbReference type="EMBL" id="CAB9506780.1"/>
    </source>
</evidence>
<dbReference type="InterPro" id="IPR032675">
    <property type="entry name" value="LRR_dom_sf"/>
</dbReference>
<dbReference type="SUPFAM" id="SSF81383">
    <property type="entry name" value="F-box domain"/>
    <property type="match status" value="1"/>
</dbReference>
<protein>
    <recommendedName>
        <fullName evidence="1">F-box domain-containing protein</fullName>
    </recommendedName>
</protein>
<dbReference type="Pfam" id="PF00646">
    <property type="entry name" value="F-box"/>
    <property type="match status" value="1"/>
</dbReference>
<evidence type="ECO:0000313" key="3">
    <source>
        <dbReference type="Proteomes" id="UP001153069"/>
    </source>
</evidence>
<feature type="domain" description="F-box" evidence="1">
    <location>
        <begin position="37"/>
        <end position="64"/>
    </location>
</feature>
<dbReference type="SUPFAM" id="SSF52047">
    <property type="entry name" value="RNI-like"/>
    <property type="match status" value="1"/>
</dbReference>